<keyword evidence="3" id="KW-1185">Reference proteome</keyword>
<sequence length="137" mass="15152">MGGRRCSRWSPPASATAVPARSRSWAAFGCLEPAPADPNKPDRVRADAAYGSRADRAYLGRRDIHCTIPEKTDQVRSRKKPGSRGGRPPKFDKGDCSRRHAVKCGIDRLKRHRAVATRYARLAVRHHATVLVTAVNE</sequence>
<organism evidence="2 3">
    <name type="scientific">Streptomyces griseoviridis</name>
    <dbReference type="NCBI Taxonomy" id="45398"/>
    <lineage>
        <taxon>Bacteria</taxon>
        <taxon>Bacillati</taxon>
        <taxon>Actinomycetota</taxon>
        <taxon>Actinomycetes</taxon>
        <taxon>Kitasatosporales</taxon>
        <taxon>Streptomycetaceae</taxon>
        <taxon>Streptomyces</taxon>
    </lineage>
</organism>
<reference evidence="2 3" key="1">
    <citation type="submission" date="2023-07" db="EMBL/GenBank/DDBJ databases">
        <title>Sequencing the genomes of 1000 actinobacteria strains.</title>
        <authorList>
            <person name="Klenk H.-P."/>
        </authorList>
    </citation>
    <scope>NUCLEOTIDE SEQUENCE [LARGE SCALE GENOMIC DNA]</scope>
    <source>
        <strain evidence="2 3">DSM 40229</strain>
    </source>
</reference>
<protein>
    <submittedName>
        <fullName evidence="2">Transposase</fullName>
    </submittedName>
</protein>
<evidence type="ECO:0000313" key="2">
    <source>
        <dbReference type="EMBL" id="MDP9686245.1"/>
    </source>
</evidence>
<gene>
    <name evidence="2" type="ORF">J2S47_006747</name>
</gene>
<proteinExistence type="predicted"/>
<accession>A0ABT9LRS7</accession>
<evidence type="ECO:0000313" key="3">
    <source>
        <dbReference type="Proteomes" id="UP001231675"/>
    </source>
</evidence>
<name>A0ABT9LRS7_STRGD</name>
<evidence type="ECO:0000256" key="1">
    <source>
        <dbReference type="SAM" id="MobiDB-lite"/>
    </source>
</evidence>
<dbReference type="Proteomes" id="UP001231675">
    <property type="component" value="Unassembled WGS sequence"/>
</dbReference>
<dbReference type="EMBL" id="JAURUD010000001">
    <property type="protein sequence ID" value="MDP9686245.1"/>
    <property type="molecule type" value="Genomic_DNA"/>
</dbReference>
<comment type="caution">
    <text evidence="2">The sequence shown here is derived from an EMBL/GenBank/DDBJ whole genome shotgun (WGS) entry which is preliminary data.</text>
</comment>
<feature type="region of interest" description="Disordered" evidence="1">
    <location>
        <begin position="68"/>
        <end position="97"/>
    </location>
</feature>